<dbReference type="KEGG" id="theu:HPC62_02315"/>
<organism evidence="2 3">
    <name type="scientific">Thermoleptolyngbya sichuanensis A183</name>
    <dbReference type="NCBI Taxonomy" id="2737172"/>
    <lineage>
        <taxon>Bacteria</taxon>
        <taxon>Bacillati</taxon>
        <taxon>Cyanobacteriota</taxon>
        <taxon>Cyanophyceae</taxon>
        <taxon>Oculatellales</taxon>
        <taxon>Oculatellaceae</taxon>
        <taxon>Thermoleptolyngbya</taxon>
        <taxon>Thermoleptolyngbya sichuanensis</taxon>
    </lineage>
</organism>
<protein>
    <submittedName>
        <fullName evidence="2">DNA-binding protein</fullName>
    </submittedName>
</protein>
<dbReference type="GO" id="GO:0003677">
    <property type="term" value="F:DNA binding"/>
    <property type="evidence" value="ECO:0007669"/>
    <property type="project" value="UniProtKB-KW"/>
</dbReference>
<keyword evidence="3" id="KW-1185">Reference proteome</keyword>
<accession>A0A6M8BD25</accession>
<evidence type="ECO:0000313" key="2">
    <source>
        <dbReference type="EMBL" id="QKD84724.1"/>
    </source>
</evidence>
<dbReference type="Gene3D" id="3.30.1330.80">
    <property type="entry name" value="Hypothetical protein, similar to alpha- acetolactate decarboxylase, domain 2"/>
    <property type="match status" value="1"/>
</dbReference>
<dbReference type="EMBL" id="CP053661">
    <property type="protein sequence ID" value="QKD84724.1"/>
    <property type="molecule type" value="Genomic_DNA"/>
</dbReference>
<dbReference type="CDD" id="cd11378">
    <property type="entry name" value="DUF296"/>
    <property type="match status" value="1"/>
</dbReference>
<name>A0A6M8BD25_9CYAN</name>
<reference evidence="2 3" key="1">
    <citation type="submission" date="2020-05" db="EMBL/GenBank/DDBJ databases">
        <title>Complete genome sequence of of a novel Thermoleptolyngbya strain isolated from hot springs of Ganzi, Sichuan China.</title>
        <authorList>
            <person name="Tang J."/>
            <person name="Daroch M."/>
            <person name="Li L."/>
            <person name="Waleron K."/>
            <person name="Waleron M."/>
            <person name="Waleron M."/>
        </authorList>
    </citation>
    <scope>NUCLEOTIDE SEQUENCE [LARGE SCALE GENOMIC DNA]</scope>
    <source>
        <strain evidence="2 3">PKUAC-SCTA183</strain>
    </source>
</reference>
<gene>
    <name evidence="2" type="ORF">HPC62_02315</name>
</gene>
<evidence type="ECO:0000259" key="1">
    <source>
        <dbReference type="PROSITE" id="PS51742"/>
    </source>
</evidence>
<feature type="domain" description="PPC" evidence="1">
    <location>
        <begin position="1"/>
        <end position="129"/>
    </location>
</feature>
<dbReference type="Pfam" id="PF03479">
    <property type="entry name" value="PCC"/>
    <property type="match status" value="1"/>
</dbReference>
<dbReference type="PANTHER" id="PTHR34988">
    <property type="entry name" value="PROTEIN, PUTATIVE-RELATED"/>
    <property type="match status" value="1"/>
</dbReference>
<sequence>MMAIALRLLPQQDLKTELDTLAIAQNLEAACVLTCVGSLTRAVLRLAGQSEPTTYDGRFEIVSLVGLLSRHGSHYHMAIADDTGRTLGGHVLAGCQIYTTAEIVLGILPHARFGRELDPATGYRELAIEPLEPLEPPTG</sequence>
<dbReference type="PANTHER" id="PTHR34988:SF1">
    <property type="entry name" value="DNA-BINDING PROTEIN"/>
    <property type="match status" value="1"/>
</dbReference>
<dbReference type="InterPro" id="IPR005175">
    <property type="entry name" value="PPC_dom"/>
</dbReference>
<proteinExistence type="predicted"/>
<dbReference type="Proteomes" id="UP000505210">
    <property type="component" value="Chromosome"/>
</dbReference>
<dbReference type="AlphaFoldDB" id="A0A6M8BD25"/>
<keyword evidence="2" id="KW-0238">DNA-binding</keyword>
<dbReference type="SUPFAM" id="SSF117856">
    <property type="entry name" value="AF0104/ALDC/Ptd012-like"/>
    <property type="match status" value="1"/>
</dbReference>
<dbReference type="PROSITE" id="PS51742">
    <property type="entry name" value="PPC"/>
    <property type="match status" value="1"/>
</dbReference>
<evidence type="ECO:0000313" key="3">
    <source>
        <dbReference type="Proteomes" id="UP000505210"/>
    </source>
</evidence>